<dbReference type="PANTHER" id="PTHR11085">
    <property type="entry name" value="NAD-DEPENDENT PROTEIN DEACYLASE SIRTUIN-5, MITOCHONDRIAL-RELATED"/>
    <property type="match status" value="1"/>
</dbReference>
<dbReference type="InterPro" id="IPR003000">
    <property type="entry name" value="Sirtuin"/>
</dbReference>
<sequence>MCELLRKGVIGAFSCLMSSSVFRFVPECGQPTTKNIREFVDVLSTIKHLVVMTGAGISTESGIPDYRSPKVGQYARTDHRPVLHGDFMQSLTVRKRYWTRNYVAWPRFSASQPNETHQTIANWEKSERFTWLITQNVDGLHTAAGSKMLTELHGCSRRVICMNCHSLFSREMIQEWIEKKNPNWCMEEIGELAPDGDCNISDKAVNNFNIPTCPNCGPESILKTDVVFFGGFIAREVHNKCYKVVESCDGMLVLGSSLTVLSGCRYVQQAYEQSVPILIVTIGPTAADDLATVKISAKCSDVIRHVPNL</sequence>
<feature type="active site" description="Proton acceptor" evidence="3">
    <location>
        <position position="153"/>
    </location>
</feature>
<evidence type="ECO:0000313" key="5">
    <source>
        <dbReference type="Proteomes" id="UP000050640"/>
    </source>
</evidence>
<dbReference type="AlphaFoldDB" id="A0A0R3RFZ9"/>
<dbReference type="GO" id="GO:0005759">
    <property type="term" value="C:mitochondrial matrix"/>
    <property type="evidence" value="ECO:0007669"/>
    <property type="project" value="TreeGrafter"/>
</dbReference>
<evidence type="ECO:0000256" key="1">
    <source>
        <dbReference type="ARBA" id="ARBA00022679"/>
    </source>
</evidence>
<feature type="binding site" evidence="3">
    <location>
        <position position="216"/>
    </location>
    <ligand>
        <name>Zn(2+)</name>
        <dbReference type="ChEBI" id="CHEBI:29105"/>
    </ligand>
</feature>
<name>A0A0R3RFZ9_9BILA</name>
<feature type="binding site" evidence="3">
    <location>
        <position position="213"/>
    </location>
    <ligand>
        <name>Zn(2+)</name>
        <dbReference type="ChEBI" id="CHEBI:29105"/>
    </ligand>
</feature>
<evidence type="ECO:0000313" key="6">
    <source>
        <dbReference type="WBParaSite" id="EEL_0000031101-mRNA-1"/>
    </source>
</evidence>
<dbReference type="STRING" id="1147741.A0A0R3RFZ9"/>
<organism evidence="5 6">
    <name type="scientific">Elaeophora elaphi</name>
    <dbReference type="NCBI Taxonomy" id="1147741"/>
    <lineage>
        <taxon>Eukaryota</taxon>
        <taxon>Metazoa</taxon>
        <taxon>Ecdysozoa</taxon>
        <taxon>Nematoda</taxon>
        <taxon>Chromadorea</taxon>
        <taxon>Rhabditida</taxon>
        <taxon>Spirurina</taxon>
        <taxon>Spiruromorpha</taxon>
        <taxon>Filarioidea</taxon>
        <taxon>Onchocercidae</taxon>
        <taxon>Elaeophora</taxon>
    </lineage>
</organism>
<dbReference type="Pfam" id="PF02146">
    <property type="entry name" value="SIR2"/>
    <property type="match status" value="1"/>
</dbReference>
<feature type="binding site" evidence="3">
    <location>
        <position position="161"/>
    </location>
    <ligand>
        <name>Zn(2+)</name>
        <dbReference type="ChEBI" id="CHEBI:29105"/>
    </ligand>
</feature>
<feature type="binding site" evidence="3">
    <location>
        <position position="164"/>
    </location>
    <ligand>
        <name>Zn(2+)</name>
        <dbReference type="ChEBI" id="CHEBI:29105"/>
    </ligand>
</feature>
<dbReference type="GO" id="GO:0017136">
    <property type="term" value="F:histone deacetylase activity, NAD-dependent"/>
    <property type="evidence" value="ECO:0007669"/>
    <property type="project" value="TreeGrafter"/>
</dbReference>
<dbReference type="GO" id="GO:0070403">
    <property type="term" value="F:NAD+ binding"/>
    <property type="evidence" value="ECO:0007669"/>
    <property type="project" value="InterPro"/>
</dbReference>
<proteinExistence type="predicted"/>
<dbReference type="PROSITE" id="PS50305">
    <property type="entry name" value="SIRTUIN"/>
    <property type="match status" value="1"/>
</dbReference>
<dbReference type="PANTHER" id="PTHR11085:SF10">
    <property type="entry name" value="NAD-DEPENDENT PROTEIN DEACYLASE SIRTUIN-5, MITOCHONDRIAL-RELATED"/>
    <property type="match status" value="1"/>
</dbReference>
<keyword evidence="5" id="KW-1185">Reference proteome</keyword>
<dbReference type="Gene3D" id="3.30.1600.10">
    <property type="entry name" value="SIR2/SIRT2 'Small Domain"/>
    <property type="match status" value="1"/>
</dbReference>
<evidence type="ECO:0000256" key="3">
    <source>
        <dbReference type="PROSITE-ProRule" id="PRU00236"/>
    </source>
</evidence>
<accession>A0A0R3RFZ9</accession>
<dbReference type="SUPFAM" id="SSF52467">
    <property type="entry name" value="DHS-like NAD/FAD-binding domain"/>
    <property type="match status" value="1"/>
</dbReference>
<keyword evidence="2" id="KW-0520">NAD</keyword>
<dbReference type="Proteomes" id="UP000050640">
    <property type="component" value="Unplaced"/>
</dbReference>
<dbReference type="Gene3D" id="3.40.50.1220">
    <property type="entry name" value="TPP-binding domain"/>
    <property type="match status" value="1"/>
</dbReference>
<dbReference type="InterPro" id="IPR029035">
    <property type="entry name" value="DHS-like_NAD/FAD-binding_dom"/>
</dbReference>
<dbReference type="GO" id="GO:0046872">
    <property type="term" value="F:metal ion binding"/>
    <property type="evidence" value="ECO:0007669"/>
    <property type="project" value="UniProtKB-KW"/>
</dbReference>
<dbReference type="InterPro" id="IPR026590">
    <property type="entry name" value="Ssirtuin_cat_dom"/>
</dbReference>
<evidence type="ECO:0000259" key="4">
    <source>
        <dbReference type="PROSITE" id="PS50305"/>
    </source>
</evidence>
<evidence type="ECO:0000256" key="2">
    <source>
        <dbReference type="ARBA" id="ARBA00023027"/>
    </source>
</evidence>
<dbReference type="InterPro" id="IPR026591">
    <property type="entry name" value="Sirtuin_cat_small_dom_sf"/>
</dbReference>
<keyword evidence="3" id="KW-0862">Zinc</keyword>
<keyword evidence="1" id="KW-0808">Transferase</keyword>
<dbReference type="WBParaSite" id="EEL_0000031101-mRNA-1">
    <property type="protein sequence ID" value="EEL_0000031101-mRNA-1"/>
    <property type="gene ID" value="EEL_0000031101"/>
</dbReference>
<keyword evidence="3" id="KW-0479">Metal-binding</keyword>
<dbReference type="InterPro" id="IPR050134">
    <property type="entry name" value="NAD-dep_sirtuin_deacylases"/>
</dbReference>
<feature type="domain" description="Deacetylase sirtuin-type" evidence="4">
    <location>
        <begin position="29"/>
        <end position="309"/>
    </location>
</feature>
<reference evidence="6" key="1">
    <citation type="submission" date="2017-02" db="UniProtKB">
        <authorList>
            <consortium name="WormBaseParasite"/>
        </authorList>
    </citation>
    <scope>IDENTIFICATION</scope>
</reference>
<protein>
    <submittedName>
        <fullName evidence="6">Deacetylase sirtuin-type domain-containing protein</fullName>
    </submittedName>
</protein>